<dbReference type="AlphaFoldDB" id="A0A1W6LEI3"/>
<dbReference type="SUPFAM" id="SSF53271">
    <property type="entry name" value="PRTase-like"/>
    <property type="match status" value="1"/>
</dbReference>
<name>A0A1W6LEI3_9BURK</name>
<dbReference type="InterPro" id="IPR029057">
    <property type="entry name" value="PRTase-like"/>
</dbReference>
<gene>
    <name evidence="2" type="ORF">A4W93_23780</name>
</gene>
<dbReference type="Pfam" id="PF00156">
    <property type="entry name" value="Pribosyltran"/>
    <property type="match status" value="1"/>
</dbReference>
<dbReference type="PANTHER" id="PTHR47505:SF1">
    <property type="entry name" value="DNA UTILIZATION PROTEIN YHGH"/>
    <property type="match status" value="1"/>
</dbReference>
<keyword evidence="3" id="KW-1185">Reference proteome</keyword>
<dbReference type="CDD" id="cd06223">
    <property type="entry name" value="PRTases_typeI"/>
    <property type="match status" value="1"/>
</dbReference>
<reference evidence="2 3" key="1">
    <citation type="submission" date="2016-04" db="EMBL/GenBank/DDBJ databases">
        <title>Complete genome sequence of natural rubber-degrading, novel Gram-negative bacterium, Rhizobacter gummiphilus strain NS21.</title>
        <authorList>
            <person name="Tabata M."/>
            <person name="Kasai D."/>
            <person name="Fukuda M."/>
        </authorList>
    </citation>
    <scope>NUCLEOTIDE SEQUENCE [LARGE SCALE GENOMIC DNA]</scope>
    <source>
        <strain evidence="2 3">NS21</strain>
    </source>
</reference>
<dbReference type="Proteomes" id="UP000193427">
    <property type="component" value="Chromosome"/>
</dbReference>
<evidence type="ECO:0000256" key="1">
    <source>
        <dbReference type="ARBA" id="ARBA00008007"/>
    </source>
</evidence>
<proteinExistence type="inferred from homology"/>
<dbReference type="InterPro" id="IPR000836">
    <property type="entry name" value="PRTase_dom"/>
</dbReference>
<dbReference type="STRING" id="946333.A4W93_23780"/>
<dbReference type="PANTHER" id="PTHR47505">
    <property type="entry name" value="DNA UTILIZATION PROTEIN YHGH"/>
    <property type="match status" value="1"/>
</dbReference>
<sequence length="228" mass="24397">MPLALNLVPSLCAVCRGWGPSRVCPDCLARFAAPAPRCCRCALRVPEGTSTCGACLVAPSPLDGATAAVDYAFPWDQLLLAFKFHAALDLAPALAERLRAAAQSPGQAPPDLVLPAPQSPARLRERGFNQAWELARRLGLDADPHTLLRVRHTPHQLALPEASRAANVRGAFAVEPSRRHRLAGRHVAVVDDVMTTGATGREVAKVLHEAGAASVRWWVVARTPRPSD</sequence>
<dbReference type="Gene3D" id="3.40.50.2020">
    <property type="match status" value="1"/>
</dbReference>
<dbReference type="EMBL" id="CP015118">
    <property type="protein sequence ID" value="ARN22685.1"/>
    <property type="molecule type" value="Genomic_DNA"/>
</dbReference>
<accession>A0A1W6LEI3</accession>
<evidence type="ECO:0000313" key="2">
    <source>
        <dbReference type="EMBL" id="ARN22685.1"/>
    </source>
</evidence>
<dbReference type="InterPro" id="IPR051910">
    <property type="entry name" value="ComF/GntX_DNA_util-trans"/>
</dbReference>
<organism evidence="2 3">
    <name type="scientific">Piscinibacter gummiphilus</name>
    <dbReference type="NCBI Taxonomy" id="946333"/>
    <lineage>
        <taxon>Bacteria</taxon>
        <taxon>Pseudomonadati</taxon>
        <taxon>Pseudomonadota</taxon>
        <taxon>Betaproteobacteria</taxon>
        <taxon>Burkholderiales</taxon>
        <taxon>Sphaerotilaceae</taxon>
        <taxon>Piscinibacter</taxon>
    </lineage>
</organism>
<protein>
    <submittedName>
        <fullName evidence="2">Uncharacterized protein</fullName>
    </submittedName>
</protein>
<evidence type="ECO:0000313" key="3">
    <source>
        <dbReference type="Proteomes" id="UP000193427"/>
    </source>
</evidence>
<dbReference type="KEGG" id="rgu:A4W93_23780"/>
<dbReference type="OrthoDB" id="9793412at2"/>
<dbReference type="RefSeq" id="WP_085752991.1">
    <property type="nucleotide sequence ID" value="NZ_BSPR01000018.1"/>
</dbReference>
<comment type="similarity">
    <text evidence="1">Belongs to the ComF/GntX family.</text>
</comment>